<dbReference type="Proteomes" id="UP000184389">
    <property type="component" value="Unassembled WGS sequence"/>
</dbReference>
<dbReference type="RefSeq" id="WP_072742512.1">
    <property type="nucleotide sequence ID" value="NZ_FQXR01000002.1"/>
</dbReference>
<sequence length="264" mass="31027">MNLDYIKQKEFKDWYKKLDGVGLCLTDDLDSLASCKVLNEIFKIDIYGFFSFDTYYLSENRTDEKLVGVDLDLAKHKAFSNHVTYIQNPEIISLNKGITRANYYDKFAGSTLITVLSLYNVNLDKLSNKQLQLLLAVDSGYLQYHFNKDLFTYYYKDVLQYPQFIDIAKNTSKKEFERLQRIYNLKCKIQIDEEGYLNTYIKLNELGDIFNIDLSLPKEQFISIQQYQNVGFNYFQLQKENITDNIIFSSAITNKDYVKLSLRV</sequence>
<evidence type="ECO:0000313" key="2">
    <source>
        <dbReference type="Proteomes" id="UP000184389"/>
    </source>
</evidence>
<dbReference type="OrthoDB" id="2603165at2"/>
<dbReference type="EMBL" id="FQXR01000002">
    <property type="protein sequence ID" value="SHH31567.1"/>
    <property type="molecule type" value="Genomic_DNA"/>
</dbReference>
<organism evidence="1 2">
    <name type="scientific">Sporanaerobacter acetigenes DSM 13106</name>
    <dbReference type="NCBI Taxonomy" id="1123281"/>
    <lineage>
        <taxon>Bacteria</taxon>
        <taxon>Bacillati</taxon>
        <taxon>Bacillota</taxon>
        <taxon>Tissierellia</taxon>
        <taxon>Tissierellales</taxon>
        <taxon>Sporanaerobacteraceae</taxon>
        <taxon>Sporanaerobacter</taxon>
    </lineage>
</organism>
<dbReference type="STRING" id="1123281.SAMN02745180_00025"/>
<keyword evidence="2" id="KW-1185">Reference proteome</keyword>
<accession>A0A1M5RYY8</accession>
<name>A0A1M5RYY8_9FIRM</name>
<reference evidence="1 2" key="1">
    <citation type="submission" date="2016-11" db="EMBL/GenBank/DDBJ databases">
        <authorList>
            <person name="Jaros S."/>
            <person name="Januszkiewicz K."/>
            <person name="Wedrychowicz H."/>
        </authorList>
    </citation>
    <scope>NUCLEOTIDE SEQUENCE [LARGE SCALE GENOMIC DNA]</scope>
    <source>
        <strain evidence="1 2">DSM 13106</strain>
    </source>
</reference>
<evidence type="ECO:0000313" key="1">
    <source>
        <dbReference type="EMBL" id="SHH31567.1"/>
    </source>
</evidence>
<proteinExistence type="predicted"/>
<protein>
    <submittedName>
        <fullName evidence="1">Uncharacterized protein</fullName>
    </submittedName>
</protein>
<gene>
    <name evidence="1" type="ORF">SAMN02745180_00025</name>
</gene>
<dbReference type="AlphaFoldDB" id="A0A1M5RYY8"/>